<protein>
    <recommendedName>
        <fullName evidence="6">Late embryogenesis abundant protein LEA-2 subgroup domain-containing protein</fullName>
    </recommendedName>
</protein>
<keyword evidence="2 3" id="KW-0472">Membrane</keyword>
<evidence type="ECO:0000313" key="4">
    <source>
        <dbReference type="EMBL" id="VAI42714.1"/>
    </source>
</evidence>
<evidence type="ECO:0000256" key="3">
    <source>
        <dbReference type="SAM" id="Phobius"/>
    </source>
</evidence>
<dbReference type="Proteomes" id="UP000324705">
    <property type="component" value="Chromosome 6A"/>
</dbReference>
<proteinExistence type="predicted"/>
<name>A0A9R1AWF5_TRITD</name>
<dbReference type="GO" id="GO:0098542">
    <property type="term" value="P:defense response to other organism"/>
    <property type="evidence" value="ECO:0007669"/>
    <property type="project" value="InterPro"/>
</dbReference>
<dbReference type="InterPro" id="IPR044839">
    <property type="entry name" value="NDR1-like"/>
</dbReference>
<evidence type="ECO:0000313" key="5">
    <source>
        <dbReference type="Proteomes" id="UP000324705"/>
    </source>
</evidence>
<evidence type="ECO:0008006" key="6">
    <source>
        <dbReference type="Google" id="ProtNLM"/>
    </source>
</evidence>
<dbReference type="EMBL" id="LT934121">
    <property type="protein sequence ID" value="VAI42714.1"/>
    <property type="molecule type" value="Genomic_DNA"/>
</dbReference>
<dbReference type="AlphaFoldDB" id="A0A9R1AWF5"/>
<sequence>MCDFDCGAIDCGDCGDIECGDCGDCCDECFDCGDIDCGYCCVCFSDAISGKALLRILCGLVIFAVLAAVVTLLVIALVPRRVGVSVENAALARFALADKNATVTALAYDISITVAVHNGNWLMPAEHTAPFYTELFFDGARFARVRLATAGAVVRPRRREVYHAMAAADSASVALGSAAVAEFARESTAGLFQLELRVLGEVRYRPHHKLHRLDAICRLELALSTATSPAMFKKVKCDVQKDRGGR</sequence>
<evidence type="ECO:0000256" key="1">
    <source>
        <dbReference type="ARBA" id="ARBA00004370"/>
    </source>
</evidence>
<accession>A0A9R1AWF5</accession>
<reference evidence="4 5" key="1">
    <citation type="submission" date="2017-09" db="EMBL/GenBank/DDBJ databases">
        <authorList>
            <consortium name="International Durum Wheat Genome Sequencing Consortium (IDWGSC)"/>
            <person name="Milanesi L."/>
        </authorList>
    </citation>
    <scope>NUCLEOTIDE SEQUENCE [LARGE SCALE GENOMIC DNA]</scope>
    <source>
        <strain evidence="5">cv. Svevo</strain>
    </source>
</reference>
<evidence type="ECO:0000256" key="2">
    <source>
        <dbReference type="ARBA" id="ARBA00023136"/>
    </source>
</evidence>
<dbReference type="GO" id="GO:0009506">
    <property type="term" value="C:plasmodesma"/>
    <property type="evidence" value="ECO:0007669"/>
    <property type="project" value="TreeGrafter"/>
</dbReference>
<keyword evidence="5" id="KW-1185">Reference proteome</keyword>
<dbReference type="PANTHER" id="PTHR31415:SF151">
    <property type="entry name" value="LATE EMBRYOGENESIS ABUNDANT PROTEIN LEA-2 SUBGROUP DOMAIN-CONTAINING PROTEIN"/>
    <property type="match status" value="1"/>
</dbReference>
<dbReference type="GO" id="GO:0005886">
    <property type="term" value="C:plasma membrane"/>
    <property type="evidence" value="ECO:0007669"/>
    <property type="project" value="TreeGrafter"/>
</dbReference>
<gene>
    <name evidence="4" type="ORF">TRITD_6Av1G019620</name>
</gene>
<comment type="subcellular location">
    <subcellularLocation>
        <location evidence="1">Membrane</location>
    </subcellularLocation>
</comment>
<feature type="transmembrane region" description="Helical" evidence="3">
    <location>
        <begin position="52"/>
        <end position="78"/>
    </location>
</feature>
<keyword evidence="3" id="KW-1133">Transmembrane helix</keyword>
<dbReference type="Gramene" id="TRITD6Av1G019620.1">
    <property type="protein sequence ID" value="TRITD6Av1G019620.1"/>
    <property type="gene ID" value="TRITD6Av1G019620"/>
</dbReference>
<dbReference type="OMA" id="LMPAEHT"/>
<dbReference type="PANTHER" id="PTHR31415">
    <property type="entry name" value="OS05G0367900 PROTEIN"/>
    <property type="match status" value="1"/>
</dbReference>
<organism evidence="4 5">
    <name type="scientific">Triticum turgidum subsp. durum</name>
    <name type="common">Durum wheat</name>
    <name type="synonym">Triticum durum</name>
    <dbReference type="NCBI Taxonomy" id="4567"/>
    <lineage>
        <taxon>Eukaryota</taxon>
        <taxon>Viridiplantae</taxon>
        <taxon>Streptophyta</taxon>
        <taxon>Embryophyta</taxon>
        <taxon>Tracheophyta</taxon>
        <taxon>Spermatophyta</taxon>
        <taxon>Magnoliopsida</taxon>
        <taxon>Liliopsida</taxon>
        <taxon>Poales</taxon>
        <taxon>Poaceae</taxon>
        <taxon>BOP clade</taxon>
        <taxon>Pooideae</taxon>
        <taxon>Triticodae</taxon>
        <taxon>Triticeae</taxon>
        <taxon>Triticinae</taxon>
        <taxon>Triticum</taxon>
    </lineage>
</organism>
<keyword evidence="3" id="KW-0812">Transmembrane</keyword>